<protein>
    <submittedName>
        <fullName evidence="1">Cyclase</fullName>
    </submittedName>
</protein>
<dbReference type="AlphaFoldDB" id="A0AAE9NG51"/>
<dbReference type="SUPFAM" id="SSF55961">
    <property type="entry name" value="Bet v1-like"/>
    <property type="match status" value="1"/>
</dbReference>
<accession>A0AAE9NG51</accession>
<dbReference type="InterPro" id="IPR019587">
    <property type="entry name" value="Polyketide_cyclase/dehydratase"/>
</dbReference>
<organism evidence="1 2">
    <name type="scientific">Bradyrhizobium betae</name>
    <dbReference type="NCBI Taxonomy" id="244734"/>
    <lineage>
        <taxon>Bacteria</taxon>
        <taxon>Pseudomonadati</taxon>
        <taxon>Pseudomonadota</taxon>
        <taxon>Alphaproteobacteria</taxon>
        <taxon>Hyphomicrobiales</taxon>
        <taxon>Nitrobacteraceae</taxon>
        <taxon>Bradyrhizobium</taxon>
    </lineage>
</organism>
<proteinExistence type="predicted"/>
<dbReference type="Proteomes" id="UP001058872">
    <property type="component" value="Chromosome"/>
</dbReference>
<name>A0AAE9NG51_9BRAD</name>
<sequence>MGGRMFFVRKHDILIGAPPEAVFDYVCNPHSWPEWLAASHKIEGPDQPLALGQSFREEWQIRRGTIELHWSVIESERPRAWTCRADTDFIGPILIRYTFAQEKGWTRYTRELTNPDRPSAPSQDQLDRMDEEARIGLGNIKNQVERRFAAAYVSPYPC</sequence>
<dbReference type="InterPro" id="IPR023393">
    <property type="entry name" value="START-like_dom_sf"/>
</dbReference>
<gene>
    <name evidence="1" type="ORF">DCM83_17035</name>
</gene>
<dbReference type="Gene3D" id="3.30.530.20">
    <property type="match status" value="1"/>
</dbReference>
<dbReference type="EMBL" id="CP028989">
    <property type="protein sequence ID" value="UUO69701.1"/>
    <property type="molecule type" value="Genomic_DNA"/>
</dbReference>
<dbReference type="Pfam" id="PF10604">
    <property type="entry name" value="Polyketide_cyc2"/>
    <property type="match status" value="1"/>
</dbReference>
<reference evidence="1" key="1">
    <citation type="submission" date="2018-04" db="EMBL/GenBank/DDBJ databases">
        <title>Genomes of Endosymbiotic and Endophytic Bradyrhizobium Publication status.</title>
        <authorList>
            <person name="Guha S."/>
            <person name="Jorrin B."/>
            <person name="Sarkar M."/>
            <person name="Poole P.S."/>
            <person name="DasGupta M."/>
        </authorList>
    </citation>
    <scope>NUCLEOTIDE SEQUENCE</scope>
    <source>
        <strain evidence="1">WBOS16</strain>
    </source>
</reference>
<evidence type="ECO:0000313" key="1">
    <source>
        <dbReference type="EMBL" id="UUO69701.1"/>
    </source>
</evidence>
<evidence type="ECO:0000313" key="2">
    <source>
        <dbReference type="Proteomes" id="UP001058872"/>
    </source>
</evidence>